<evidence type="ECO:0000313" key="3">
    <source>
        <dbReference type="Proteomes" id="UP000092443"/>
    </source>
</evidence>
<dbReference type="AlphaFoldDB" id="A0A9C6DMH0"/>
<evidence type="ECO:0000259" key="2">
    <source>
        <dbReference type="Pfam" id="PF17906"/>
    </source>
</evidence>
<dbReference type="PANTHER" id="PTHR46060">
    <property type="entry name" value="MARINER MOS1 TRANSPOSASE-LIKE PROTEIN"/>
    <property type="match status" value="1"/>
</dbReference>
<dbReference type="Pfam" id="PF17906">
    <property type="entry name" value="HTH_48"/>
    <property type="match status" value="1"/>
</dbReference>
<evidence type="ECO:0000256" key="1">
    <source>
        <dbReference type="SAM" id="MobiDB-lite"/>
    </source>
</evidence>
<evidence type="ECO:0000313" key="4">
    <source>
        <dbReference type="RefSeq" id="XP_037893896.1"/>
    </source>
</evidence>
<feature type="region of interest" description="Disordered" evidence="1">
    <location>
        <begin position="122"/>
        <end position="159"/>
    </location>
</feature>
<dbReference type="InterPro" id="IPR041426">
    <property type="entry name" value="Mos1_HTH"/>
</dbReference>
<dbReference type="Proteomes" id="UP000092443">
    <property type="component" value="Unplaced"/>
</dbReference>
<reference evidence="4" key="1">
    <citation type="submission" date="2025-08" db="UniProtKB">
        <authorList>
            <consortium name="RefSeq"/>
        </authorList>
    </citation>
    <scope>IDENTIFICATION</scope>
    <source>
        <tissue evidence="4">Whole body pupa</tissue>
    </source>
</reference>
<name>A0A9C6DMH0_9MUSC</name>
<dbReference type="KEGG" id="gfs:119640131"/>
<feature type="compositionally biased region" description="Basic residues" evidence="1">
    <location>
        <begin position="146"/>
        <end position="159"/>
    </location>
</feature>
<dbReference type="Gene3D" id="1.10.10.1450">
    <property type="match status" value="1"/>
</dbReference>
<sequence>MDKNVEQRHCLKFCVLSEISCAEARKMLQKAYGTSTISKTRAYEWYKAFKDGRKIVDDLHRSGRPSTSNTDKNVEEVKKIVLANRNVSIRKIANNLSISYGSAQRILVDVLGMKRMNGDDPWTCESDDLGNQESSESCAEIEPRAKKLRRSRSKKNNIG</sequence>
<dbReference type="PANTHER" id="PTHR46060:SF1">
    <property type="entry name" value="MARINER MOS1 TRANSPOSASE-LIKE PROTEIN"/>
    <property type="match status" value="1"/>
</dbReference>
<proteinExistence type="predicted"/>
<gene>
    <name evidence="4" type="primary">LOC119640131</name>
</gene>
<keyword evidence="3" id="KW-1185">Reference proteome</keyword>
<dbReference type="RefSeq" id="XP_037893896.1">
    <property type="nucleotide sequence ID" value="XM_038037968.1"/>
</dbReference>
<protein>
    <submittedName>
        <fullName evidence="4">Protein GVQW3-like</fullName>
    </submittedName>
</protein>
<accession>A0A9C6DMH0</accession>
<feature type="domain" description="Mos1 transposase HTH" evidence="2">
    <location>
        <begin position="8"/>
        <end position="52"/>
    </location>
</feature>
<dbReference type="GeneID" id="119640131"/>
<dbReference type="InterPro" id="IPR052709">
    <property type="entry name" value="Transposase-MT_Hybrid"/>
</dbReference>
<organism evidence="3 4">
    <name type="scientific">Glossina fuscipes</name>
    <dbReference type="NCBI Taxonomy" id="7396"/>
    <lineage>
        <taxon>Eukaryota</taxon>
        <taxon>Metazoa</taxon>
        <taxon>Ecdysozoa</taxon>
        <taxon>Arthropoda</taxon>
        <taxon>Hexapoda</taxon>
        <taxon>Insecta</taxon>
        <taxon>Pterygota</taxon>
        <taxon>Neoptera</taxon>
        <taxon>Endopterygota</taxon>
        <taxon>Diptera</taxon>
        <taxon>Brachycera</taxon>
        <taxon>Muscomorpha</taxon>
        <taxon>Hippoboscoidea</taxon>
        <taxon>Glossinidae</taxon>
        <taxon>Glossina</taxon>
    </lineage>
</organism>